<name>A0A932GNI3_UNCTE</name>
<dbReference type="EMBL" id="JACPSX010000061">
    <property type="protein sequence ID" value="MBI3014179.1"/>
    <property type="molecule type" value="Genomic_DNA"/>
</dbReference>
<dbReference type="AlphaFoldDB" id="A0A932GNI3"/>
<comment type="caution">
    <text evidence="1">The sequence shown here is derived from an EMBL/GenBank/DDBJ whole genome shotgun (WGS) entry which is preliminary data.</text>
</comment>
<organism evidence="1 2">
    <name type="scientific">Tectimicrobiota bacterium</name>
    <dbReference type="NCBI Taxonomy" id="2528274"/>
    <lineage>
        <taxon>Bacteria</taxon>
        <taxon>Pseudomonadati</taxon>
        <taxon>Nitrospinota/Tectimicrobiota group</taxon>
        <taxon>Candidatus Tectimicrobiota</taxon>
    </lineage>
</organism>
<evidence type="ECO:0000313" key="2">
    <source>
        <dbReference type="Proteomes" id="UP000741360"/>
    </source>
</evidence>
<reference evidence="1" key="1">
    <citation type="submission" date="2020-07" db="EMBL/GenBank/DDBJ databases">
        <title>Huge and variable diversity of episymbiotic CPR bacteria and DPANN archaea in groundwater ecosystems.</title>
        <authorList>
            <person name="He C.Y."/>
            <person name="Keren R."/>
            <person name="Whittaker M."/>
            <person name="Farag I.F."/>
            <person name="Doudna J."/>
            <person name="Cate J.H.D."/>
            <person name="Banfield J.F."/>
        </authorList>
    </citation>
    <scope>NUCLEOTIDE SEQUENCE</scope>
    <source>
        <strain evidence="1">NC_groundwater_717_Ag_S-0.2um_59_8</strain>
    </source>
</reference>
<accession>A0A932GNI3</accession>
<gene>
    <name evidence="1" type="ORF">HYY65_03725</name>
</gene>
<sequence>MAYIFRGRLCGLICPECPEPMSNVKVRLYGVRAQQNVAALAVASPKETFAILTDDMVQAKGPSLIAETETDAEGRFAFQLGENEKYGGEAFEVDVYCGTVPRRKSGPNPPRPVQFSITTIQPLWRQTETGFAAVWDYCLPARLWCAVRARFGAWVICGRLTTCKDHVPIPGATVKAFDVDWLEDDPLGVAVTDATGRFRIDYLTEDFQRTPFSPLINVEWISGPDVYFSVELGGQVILAEPRSTGRAPGRENVGTCLCVELCSDKVQPAPPDQLPHWQKVWDFDIHPFAPNPASSFSIEGYAGGAANSFVFSGGIPLRGNCPLRNVAAPANSLEYRFVIGEWTWLGGGDGDPTALPTVAPASLHPVTQIFTTTVGYVFYTNGLGMPDSAPVNISSADVGADGWIRIDGKSVTVDMRNGNTSTVTISDSNFLRTFDLEIMNSNAISAAHPVRMPGGLPKADAGRSLTTAEKEPIRRYRLQFEVRDAVTLGTVYTDTLDSIVIDNRAVVLALDLEELRLNACNPLAGAPNAHILYTIDHPHLRFFNIQISNNNGVVHPAPPLPNGSFLPGPNFFFRGGAGGPHLVNGTGGFSVNISGDPTCAYAVVLSWQTRHYLSSATSTQILYCK</sequence>
<protein>
    <recommendedName>
        <fullName evidence="3">Carboxypeptidase regulatory-like domain-containing protein</fullName>
    </recommendedName>
</protein>
<evidence type="ECO:0000313" key="1">
    <source>
        <dbReference type="EMBL" id="MBI3014179.1"/>
    </source>
</evidence>
<evidence type="ECO:0008006" key="3">
    <source>
        <dbReference type="Google" id="ProtNLM"/>
    </source>
</evidence>
<proteinExistence type="predicted"/>
<dbReference type="Proteomes" id="UP000741360">
    <property type="component" value="Unassembled WGS sequence"/>
</dbReference>